<dbReference type="Proteomes" id="UP001162891">
    <property type="component" value="Chromosome"/>
</dbReference>
<keyword evidence="4" id="KW-1185">Reference proteome</keyword>
<keyword evidence="2" id="KW-0812">Transmembrane</keyword>
<keyword evidence="2" id="KW-1133">Transmembrane helix</keyword>
<dbReference type="RefSeq" id="WP_248354113.1">
    <property type="nucleotide sequence ID" value="NZ_AP025591.1"/>
</dbReference>
<feature type="transmembrane region" description="Helical" evidence="2">
    <location>
        <begin position="159"/>
        <end position="177"/>
    </location>
</feature>
<evidence type="ECO:0000313" key="4">
    <source>
        <dbReference type="Proteomes" id="UP001162891"/>
    </source>
</evidence>
<feature type="transmembrane region" description="Helical" evidence="2">
    <location>
        <begin position="86"/>
        <end position="105"/>
    </location>
</feature>
<keyword evidence="2" id="KW-0472">Membrane</keyword>
<dbReference type="EMBL" id="AP025591">
    <property type="protein sequence ID" value="BDG05367.1"/>
    <property type="molecule type" value="Genomic_DNA"/>
</dbReference>
<name>A0ABM7X0M5_9BACT</name>
<evidence type="ECO:0000256" key="2">
    <source>
        <dbReference type="SAM" id="Phobius"/>
    </source>
</evidence>
<feature type="region of interest" description="Disordered" evidence="1">
    <location>
        <begin position="219"/>
        <end position="240"/>
    </location>
</feature>
<accession>A0ABM7X0M5</accession>
<sequence>MWERVARVLSEAFDRLGAVLVADLPGVVAMVIVLVCALAAAFLVRTVLRRVLARVGFDRRAREWGMTTGRSLEPHHEPSWLVARGAFWFVILGGLALALDVLGASTTTAVGLSMLSFLPRLVVGAIILLVGIGAARFLERSVLISAVNQQIQQARHLSIGVKWLVLVLAASMALEHVGVGGGLVTIAFAILLGGLALAGALAVGLGARDAVARALDRHLPADGAPPEDEERDEPGRIQHL</sequence>
<feature type="transmembrane region" description="Helical" evidence="2">
    <location>
        <begin position="183"/>
        <end position="207"/>
    </location>
</feature>
<reference evidence="4" key="1">
    <citation type="journal article" date="2022" name="Int. J. Syst. Evol. Microbiol.">
        <title>Anaeromyxobacter oryzae sp. nov., Anaeromyxobacter diazotrophicus sp. nov. and Anaeromyxobacter paludicola sp. nov., isolated from paddy soils.</title>
        <authorList>
            <person name="Itoh H."/>
            <person name="Xu Z."/>
            <person name="Mise K."/>
            <person name="Masuda Y."/>
            <person name="Ushijima N."/>
            <person name="Hayakawa C."/>
            <person name="Shiratori Y."/>
            <person name="Senoo K."/>
        </authorList>
    </citation>
    <scope>NUCLEOTIDE SEQUENCE [LARGE SCALE GENOMIC DNA]</scope>
    <source>
        <strain evidence="4">Red232</strain>
    </source>
</reference>
<evidence type="ECO:0000313" key="3">
    <source>
        <dbReference type="EMBL" id="BDG05367.1"/>
    </source>
</evidence>
<proteinExistence type="predicted"/>
<evidence type="ECO:0000256" key="1">
    <source>
        <dbReference type="SAM" id="MobiDB-lite"/>
    </source>
</evidence>
<feature type="transmembrane region" description="Helical" evidence="2">
    <location>
        <begin position="117"/>
        <end position="138"/>
    </location>
</feature>
<feature type="transmembrane region" description="Helical" evidence="2">
    <location>
        <begin position="20"/>
        <end position="44"/>
    </location>
</feature>
<gene>
    <name evidence="3" type="ORF">AMOR_43630</name>
</gene>
<organism evidence="3 4">
    <name type="scientific">Anaeromyxobacter oryzae</name>
    <dbReference type="NCBI Taxonomy" id="2918170"/>
    <lineage>
        <taxon>Bacteria</taxon>
        <taxon>Pseudomonadati</taxon>
        <taxon>Myxococcota</taxon>
        <taxon>Myxococcia</taxon>
        <taxon>Myxococcales</taxon>
        <taxon>Cystobacterineae</taxon>
        <taxon>Anaeromyxobacteraceae</taxon>
        <taxon>Anaeromyxobacter</taxon>
    </lineage>
</organism>
<protein>
    <submittedName>
        <fullName evidence="3">Uncharacterized protein</fullName>
    </submittedName>
</protein>